<reference evidence="1 2" key="1">
    <citation type="submission" date="2017-03" db="EMBL/GenBank/DDBJ databases">
        <title>Genomes of endolithic fungi from Antarctica.</title>
        <authorList>
            <person name="Coleine C."/>
            <person name="Masonjones S."/>
            <person name="Stajich J.E."/>
        </authorList>
    </citation>
    <scope>NUCLEOTIDE SEQUENCE [LARGE SCALE GENOMIC DNA]</scope>
    <source>
        <strain evidence="1 2">CCFEE 5184</strain>
    </source>
</reference>
<evidence type="ECO:0000313" key="2">
    <source>
        <dbReference type="Proteomes" id="UP000309340"/>
    </source>
</evidence>
<dbReference type="SUPFAM" id="SSF51905">
    <property type="entry name" value="FAD/NAD(P)-binding domain"/>
    <property type="match status" value="1"/>
</dbReference>
<accession>A0A4U0Y3R0</accession>
<dbReference type="InterPro" id="IPR051704">
    <property type="entry name" value="FAD_aromatic-hydroxylase"/>
</dbReference>
<gene>
    <name evidence="1" type="ORF">B0A55_00071</name>
</gene>
<dbReference type="Proteomes" id="UP000309340">
    <property type="component" value="Unassembled WGS sequence"/>
</dbReference>
<dbReference type="InterPro" id="IPR036188">
    <property type="entry name" value="FAD/NAD-bd_sf"/>
</dbReference>
<dbReference type="PRINTS" id="PR00420">
    <property type="entry name" value="RNGMNOXGNASE"/>
</dbReference>
<proteinExistence type="predicted"/>
<dbReference type="Gene3D" id="3.50.50.60">
    <property type="entry name" value="FAD/NAD(P)-binding domain"/>
    <property type="match status" value="1"/>
</dbReference>
<name>A0A4U0Y3R0_9PEZI</name>
<dbReference type="PANTHER" id="PTHR46865">
    <property type="entry name" value="OXIDOREDUCTASE-RELATED"/>
    <property type="match status" value="1"/>
</dbReference>
<dbReference type="PANTHER" id="PTHR46865:SF2">
    <property type="entry name" value="MONOOXYGENASE"/>
    <property type="match status" value="1"/>
</dbReference>
<dbReference type="EMBL" id="NAJQ01000003">
    <property type="protein sequence ID" value="TKA83801.1"/>
    <property type="molecule type" value="Genomic_DNA"/>
</dbReference>
<dbReference type="AlphaFoldDB" id="A0A4U0Y3R0"/>
<dbReference type="Gene3D" id="3.30.9.30">
    <property type="match status" value="1"/>
</dbReference>
<comment type="caution">
    <text evidence="1">The sequence shown here is derived from an EMBL/GenBank/DDBJ whole genome shotgun (WGS) entry which is preliminary data.</text>
</comment>
<dbReference type="STRING" id="329884.A0A4U0Y3R0"/>
<protein>
    <recommendedName>
        <fullName evidence="3">FAD-binding domain-containing protein</fullName>
    </recommendedName>
</protein>
<keyword evidence="2" id="KW-1185">Reference proteome</keyword>
<organism evidence="1 2">
    <name type="scientific">Friedmanniomyces simplex</name>
    <dbReference type="NCBI Taxonomy" id="329884"/>
    <lineage>
        <taxon>Eukaryota</taxon>
        <taxon>Fungi</taxon>
        <taxon>Dikarya</taxon>
        <taxon>Ascomycota</taxon>
        <taxon>Pezizomycotina</taxon>
        <taxon>Dothideomycetes</taxon>
        <taxon>Dothideomycetidae</taxon>
        <taxon>Mycosphaerellales</taxon>
        <taxon>Teratosphaeriaceae</taxon>
        <taxon>Friedmanniomyces</taxon>
    </lineage>
</organism>
<dbReference type="OrthoDB" id="655030at2759"/>
<evidence type="ECO:0008006" key="3">
    <source>
        <dbReference type="Google" id="ProtNLM"/>
    </source>
</evidence>
<evidence type="ECO:0000313" key="1">
    <source>
        <dbReference type="EMBL" id="TKA83801.1"/>
    </source>
</evidence>
<sequence>MSTPNILISGSGIAGTVFAFWLLRAYPQAQITIVERSPSLRLTGASVDIRSSAVDVIQLMDLEAEIRANCTGEEGLQFVRSDGSPIATLGATGRTDIQSITSEFEIFRGALASIFMNPVKERITLLFSESVSFFSQNEGETENTVDVTFTNSKQTKTYDLLVAADGFASHIRGKMLGTDPRDQIRDEGLHVAYFTIHQDLLHSQYAKWHNDTHGRVVFLRPDPHPSGRTRANLMVVSSARDTERKARLDRALSEGNESFMRLMEELYQDAGWLSKEVLRGMREAEDLYCSIFAIVRSPILHSGRVVLLGDAGYATPGIGTSLAIVGGYVLAGELLRYPDDFETALKEYEALMQPYVRKDDGGGEQAMRYLNPQTWWGIRIRDAVLRVVGGLALDRLGLGLMAWMGWTEKKLAMPAYPWPAV</sequence>